<keyword evidence="6" id="KW-0472">Membrane</keyword>
<evidence type="ECO:0000259" key="7">
    <source>
        <dbReference type="Pfam" id="PF01343"/>
    </source>
</evidence>
<sequence>MKSEIQNKIYNLVAGVQHQIADLGEKPGWVILDIQGEFPEFPEKSPLNIITRKEPQGVSIFRRKLKLLEDADWLRGVVLRFGGVQAGFATAYALREAIAELASKKPVYSVINSVHMMDYYLASAGTEIVVPPSAEFYLLGFHSTVTYIKDALQKLGIEMEVVRIKEYKTAYTRFTDDHMDEYEREQRTLLVSRFMEEFVKSVAQSRNLTESQVREAIDAGITNAEQARQYGLVDRIAYEDVLYSKKHQPFQHASRFLKLPLLPDQGGKVAVVSLEGMIVPGHSRHIPIPLPIFGEQMAGSESLIRALRTAEKDEDTRAIVLFVNSGGGSALASDLISHEVERIRAKKPVVAVMGNVAASGGYYVLTHANHVIAAPTTITGSIGVISGKPNLQGFNAKYGLNPESIKMGRLADSFDSAHPLTEDERAFLQKGAEDFYDLFTSRVAEGRNLSRERVNELGRGRVWSGKDALDQGLIDELGTLEDGIREARKLARLPENAPAYLLETPRQMVLPDMKDSESVLAAIMPLLRERTWMVAYERYHF</sequence>
<evidence type="ECO:0000256" key="1">
    <source>
        <dbReference type="ARBA" id="ARBA00004370"/>
    </source>
</evidence>
<dbReference type="PANTHER" id="PTHR33209">
    <property type="entry name" value="PROTEASE 4"/>
    <property type="match status" value="1"/>
</dbReference>
<evidence type="ECO:0000313" key="9">
    <source>
        <dbReference type="Proteomes" id="UP000632222"/>
    </source>
</evidence>
<dbReference type="InterPro" id="IPR047272">
    <property type="entry name" value="S49_SppA_C"/>
</dbReference>
<dbReference type="PIRSF" id="PIRSF001217">
    <property type="entry name" value="Protease_4_SppA"/>
    <property type="match status" value="1"/>
</dbReference>
<keyword evidence="3" id="KW-0645">Protease</keyword>
<keyword evidence="4" id="KW-0378">Hydrolase</keyword>
<comment type="similarity">
    <text evidence="2">Belongs to the peptidase S49 family.</text>
</comment>
<dbReference type="NCBIfam" id="TIGR00706">
    <property type="entry name" value="SppA_dom"/>
    <property type="match status" value="1"/>
</dbReference>
<accession>A0ABQ2CYP3</accession>
<keyword evidence="5" id="KW-0720">Serine protease</keyword>
<dbReference type="CDD" id="cd07023">
    <property type="entry name" value="S49_Sppa_N_C"/>
    <property type="match status" value="1"/>
</dbReference>
<dbReference type="InterPro" id="IPR004635">
    <property type="entry name" value="Pept_S49_SppA"/>
</dbReference>
<gene>
    <name evidence="8" type="ORF">GCM10008938_06210</name>
</gene>
<dbReference type="Gene3D" id="6.20.330.10">
    <property type="match status" value="1"/>
</dbReference>
<evidence type="ECO:0000256" key="4">
    <source>
        <dbReference type="ARBA" id="ARBA00022801"/>
    </source>
</evidence>
<evidence type="ECO:0000256" key="3">
    <source>
        <dbReference type="ARBA" id="ARBA00022670"/>
    </source>
</evidence>
<dbReference type="SUPFAM" id="SSF52096">
    <property type="entry name" value="ClpP/crotonase"/>
    <property type="match status" value="2"/>
</dbReference>
<organism evidence="8 9">
    <name type="scientific">Deinococcus roseus</name>
    <dbReference type="NCBI Taxonomy" id="392414"/>
    <lineage>
        <taxon>Bacteria</taxon>
        <taxon>Thermotogati</taxon>
        <taxon>Deinococcota</taxon>
        <taxon>Deinococci</taxon>
        <taxon>Deinococcales</taxon>
        <taxon>Deinococcaceae</taxon>
        <taxon>Deinococcus</taxon>
    </lineage>
</organism>
<reference evidence="9" key="1">
    <citation type="journal article" date="2019" name="Int. J. Syst. Evol. Microbiol.">
        <title>The Global Catalogue of Microorganisms (GCM) 10K type strain sequencing project: providing services to taxonomists for standard genome sequencing and annotation.</title>
        <authorList>
            <consortium name="The Broad Institute Genomics Platform"/>
            <consortium name="The Broad Institute Genome Sequencing Center for Infectious Disease"/>
            <person name="Wu L."/>
            <person name="Ma J."/>
        </authorList>
    </citation>
    <scope>NUCLEOTIDE SEQUENCE [LARGE SCALE GENOMIC DNA]</scope>
    <source>
        <strain evidence="9">JCM 14370</strain>
    </source>
</reference>
<evidence type="ECO:0000256" key="2">
    <source>
        <dbReference type="ARBA" id="ARBA00008683"/>
    </source>
</evidence>
<dbReference type="CDD" id="cd07018">
    <property type="entry name" value="S49_SppA_67K_type"/>
    <property type="match status" value="1"/>
</dbReference>
<comment type="caution">
    <text evidence="8">The sequence shown here is derived from an EMBL/GenBank/DDBJ whole genome shotgun (WGS) entry which is preliminary data.</text>
</comment>
<dbReference type="RefSeq" id="WP_188999758.1">
    <property type="nucleotide sequence ID" value="NZ_BMOD01000002.1"/>
</dbReference>
<dbReference type="InterPro" id="IPR004634">
    <property type="entry name" value="Pept_S49_pIV"/>
</dbReference>
<keyword evidence="9" id="KW-1185">Reference proteome</keyword>
<proteinExistence type="inferred from homology"/>
<dbReference type="InterPro" id="IPR047217">
    <property type="entry name" value="S49_SppA_67K_type_N"/>
</dbReference>
<dbReference type="EMBL" id="BMOD01000002">
    <property type="protein sequence ID" value="GGJ22735.1"/>
    <property type="molecule type" value="Genomic_DNA"/>
</dbReference>
<feature type="domain" description="Peptidase S49" evidence="7">
    <location>
        <begin position="344"/>
        <end position="493"/>
    </location>
</feature>
<feature type="domain" description="Peptidase S49" evidence="7">
    <location>
        <begin position="100"/>
        <end position="246"/>
    </location>
</feature>
<protein>
    <submittedName>
        <fullName evidence="8">Peptidase</fullName>
    </submittedName>
</protein>
<evidence type="ECO:0000313" key="8">
    <source>
        <dbReference type="EMBL" id="GGJ22735.1"/>
    </source>
</evidence>
<dbReference type="InterPro" id="IPR029045">
    <property type="entry name" value="ClpP/crotonase-like_dom_sf"/>
</dbReference>
<comment type="subcellular location">
    <subcellularLocation>
        <location evidence="1">Membrane</location>
    </subcellularLocation>
</comment>
<evidence type="ECO:0000256" key="6">
    <source>
        <dbReference type="ARBA" id="ARBA00023136"/>
    </source>
</evidence>
<name>A0ABQ2CYP3_9DEIO</name>
<dbReference type="Pfam" id="PF01343">
    <property type="entry name" value="Peptidase_S49"/>
    <property type="match status" value="2"/>
</dbReference>
<evidence type="ECO:0000256" key="5">
    <source>
        <dbReference type="ARBA" id="ARBA00022825"/>
    </source>
</evidence>
<dbReference type="Gene3D" id="3.90.226.10">
    <property type="entry name" value="2-enoyl-CoA Hydratase, Chain A, domain 1"/>
    <property type="match status" value="3"/>
</dbReference>
<dbReference type="InterPro" id="IPR002142">
    <property type="entry name" value="Peptidase_S49"/>
</dbReference>
<dbReference type="PANTHER" id="PTHR33209:SF1">
    <property type="entry name" value="PEPTIDASE S49 DOMAIN-CONTAINING PROTEIN"/>
    <property type="match status" value="1"/>
</dbReference>
<dbReference type="Proteomes" id="UP000632222">
    <property type="component" value="Unassembled WGS sequence"/>
</dbReference>